<dbReference type="Gene3D" id="1.10.3720.10">
    <property type="entry name" value="MetI-like"/>
    <property type="match status" value="1"/>
</dbReference>
<keyword evidence="4" id="KW-1003">Cell membrane</keyword>
<dbReference type="CDD" id="cd06261">
    <property type="entry name" value="TM_PBP2"/>
    <property type="match status" value="1"/>
</dbReference>
<dbReference type="InterPro" id="IPR000515">
    <property type="entry name" value="MetI-like"/>
</dbReference>
<gene>
    <name evidence="10" type="ORF">OL599_01435</name>
</gene>
<keyword evidence="5 8" id="KW-0812">Transmembrane</keyword>
<evidence type="ECO:0000256" key="2">
    <source>
        <dbReference type="ARBA" id="ARBA00010072"/>
    </source>
</evidence>
<reference evidence="10" key="1">
    <citation type="submission" date="2022-09" db="EMBL/GenBank/DDBJ databases">
        <title>Rhodovastum sp. nov. RN2-1 isolated from soil in Seongnam, South Korea.</title>
        <authorList>
            <person name="Le N.T."/>
        </authorList>
    </citation>
    <scope>NUCLEOTIDE SEQUENCE</scope>
    <source>
        <strain evidence="10">RN2-1</strain>
    </source>
</reference>
<dbReference type="NCBIfam" id="TIGR01726">
    <property type="entry name" value="HEQRo_perm_3TM"/>
    <property type="match status" value="1"/>
</dbReference>
<evidence type="ECO:0000256" key="3">
    <source>
        <dbReference type="ARBA" id="ARBA00022448"/>
    </source>
</evidence>
<keyword evidence="11" id="KW-1185">Reference proteome</keyword>
<feature type="transmembrane region" description="Helical" evidence="8">
    <location>
        <begin position="150"/>
        <end position="169"/>
    </location>
</feature>
<dbReference type="InterPro" id="IPR043429">
    <property type="entry name" value="ArtM/GltK/GlnP/TcyL/YhdX-like"/>
</dbReference>
<feature type="transmembrane region" description="Helical" evidence="8">
    <location>
        <begin position="20"/>
        <end position="42"/>
    </location>
</feature>
<keyword evidence="7 8" id="KW-0472">Membrane</keyword>
<feature type="domain" description="ABC transmembrane type-1" evidence="9">
    <location>
        <begin position="20"/>
        <end position="208"/>
    </location>
</feature>
<feature type="transmembrane region" description="Helical" evidence="8">
    <location>
        <begin position="189"/>
        <end position="208"/>
    </location>
</feature>
<evidence type="ECO:0000313" key="11">
    <source>
        <dbReference type="Proteomes" id="UP001165679"/>
    </source>
</evidence>
<dbReference type="RefSeq" id="WP_264711811.1">
    <property type="nucleotide sequence ID" value="NZ_JAPDNT010000001.1"/>
</dbReference>
<evidence type="ECO:0000256" key="5">
    <source>
        <dbReference type="ARBA" id="ARBA00022692"/>
    </source>
</evidence>
<protein>
    <submittedName>
        <fullName evidence="10">Amino acid ABC transporter permease</fullName>
    </submittedName>
</protein>
<evidence type="ECO:0000256" key="7">
    <source>
        <dbReference type="ARBA" id="ARBA00023136"/>
    </source>
</evidence>
<reference evidence="10" key="2">
    <citation type="submission" date="2022-10" db="EMBL/GenBank/DDBJ databases">
        <authorList>
            <person name="Trinh H.N."/>
        </authorList>
    </citation>
    <scope>NUCLEOTIDE SEQUENCE</scope>
    <source>
        <strain evidence="10">RN2-1</strain>
    </source>
</reference>
<dbReference type="GO" id="GO:0043190">
    <property type="term" value="C:ATP-binding cassette (ABC) transporter complex"/>
    <property type="evidence" value="ECO:0007669"/>
    <property type="project" value="InterPro"/>
</dbReference>
<feature type="transmembrane region" description="Helical" evidence="8">
    <location>
        <begin position="88"/>
        <end position="108"/>
    </location>
</feature>
<dbReference type="AlphaFoldDB" id="A0AA41YMX0"/>
<organism evidence="10 11">
    <name type="scientific">Limobrevibacterium gyesilva</name>
    <dbReference type="NCBI Taxonomy" id="2991712"/>
    <lineage>
        <taxon>Bacteria</taxon>
        <taxon>Pseudomonadati</taxon>
        <taxon>Pseudomonadota</taxon>
        <taxon>Alphaproteobacteria</taxon>
        <taxon>Acetobacterales</taxon>
        <taxon>Acetobacteraceae</taxon>
        <taxon>Limobrevibacterium</taxon>
    </lineage>
</organism>
<dbReference type="PROSITE" id="PS50928">
    <property type="entry name" value="ABC_TM1"/>
    <property type="match status" value="1"/>
</dbReference>
<dbReference type="InterPro" id="IPR035906">
    <property type="entry name" value="MetI-like_sf"/>
</dbReference>
<evidence type="ECO:0000256" key="6">
    <source>
        <dbReference type="ARBA" id="ARBA00022989"/>
    </source>
</evidence>
<comment type="subcellular location">
    <subcellularLocation>
        <location evidence="1">Cell inner membrane</location>
        <topology evidence="1">Multi-pass membrane protein</topology>
    </subcellularLocation>
    <subcellularLocation>
        <location evidence="8">Cell membrane</location>
        <topology evidence="8">Multi-pass membrane protein</topology>
    </subcellularLocation>
</comment>
<comment type="similarity">
    <text evidence="2">Belongs to the binding-protein-dependent transport system permease family. HisMQ subfamily.</text>
</comment>
<dbReference type="GO" id="GO:0022857">
    <property type="term" value="F:transmembrane transporter activity"/>
    <property type="evidence" value="ECO:0007669"/>
    <property type="project" value="InterPro"/>
</dbReference>
<dbReference type="PANTHER" id="PTHR30614">
    <property type="entry name" value="MEMBRANE COMPONENT OF AMINO ACID ABC TRANSPORTER"/>
    <property type="match status" value="1"/>
</dbReference>
<comment type="caution">
    <text evidence="10">The sequence shown here is derived from an EMBL/GenBank/DDBJ whole genome shotgun (WGS) entry which is preliminary data.</text>
</comment>
<keyword evidence="6 8" id="KW-1133">Transmembrane helix</keyword>
<proteinExistence type="inferred from homology"/>
<dbReference type="InterPro" id="IPR010065">
    <property type="entry name" value="AA_ABC_transptr_permease_3TM"/>
</dbReference>
<evidence type="ECO:0000256" key="8">
    <source>
        <dbReference type="RuleBase" id="RU363032"/>
    </source>
</evidence>
<sequence>MFQLQFAPALAETPALLRGFWLTIELTVAAILLGGALGLAAAMARNMGPRFVRWLVSAYVELIRNTPFLVQLYIVFFGLPSVGVRVSAIQASIIAMTINLGAYAAEIFRAGIESIHRSQIEAGASLALTRPQILVHVILAPAVSKVWPSLVSQFILIMLTSSVCSFVSVEELSGAAATIQSATFRSFEVYIIVGAVYLGFAILLKSALASVGERLFRRPGTAPRKAKLAAEPGGLR</sequence>
<dbReference type="SUPFAM" id="SSF161098">
    <property type="entry name" value="MetI-like"/>
    <property type="match status" value="1"/>
</dbReference>
<dbReference type="PANTHER" id="PTHR30614:SF35">
    <property type="entry name" value="ABC TRANSPORTER PERMEASE PROTEIN"/>
    <property type="match status" value="1"/>
</dbReference>
<evidence type="ECO:0000313" key="10">
    <source>
        <dbReference type="EMBL" id="MCW3473230.1"/>
    </source>
</evidence>
<evidence type="ECO:0000256" key="4">
    <source>
        <dbReference type="ARBA" id="ARBA00022475"/>
    </source>
</evidence>
<feature type="transmembrane region" description="Helical" evidence="8">
    <location>
        <begin position="54"/>
        <end position="76"/>
    </location>
</feature>
<dbReference type="EMBL" id="JAPDNT010000001">
    <property type="protein sequence ID" value="MCW3473230.1"/>
    <property type="molecule type" value="Genomic_DNA"/>
</dbReference>
<dbReference type="GO" id="GO:0006865">
    <property type="term" value="P:amino acid transport"/>
    <property type="evidence" value="ECO:0007669"/>
    <property type="project" value="TreeGrafter"/>
</dbReference>
<evidence type="ECO:0000259" key="9">
    <source>
        <dbReference type="PROSITE" id="PS50928"/>
    </source>
</evidence>
<name>A0AA41YMX0_9PROT</name>
<keyword evidence="3 8" id="KW-0813">Transport</keyword>
<dbReference type="Proteomes" id="UP001165679">
    <property type="component" value="Unassembled WGS sequence"/>
</dbReference>
<evidence type="ECO:0000256" key="1">
    <source>
        <dbReference type="ARBA" id="ARBA00004429"/>
    </source>
</evidence>
<dbReference type="Pfam" id="PF00528">
    <property type="entry name" value="BPD_transp_1"/>
    <property type="match status" value="1"/>
</dbReference>
<accession>A0AA41YMX0</accession>